<keyword evidence="3" id="KW-1185">Reference proteome</keyword>
<gene>
    <name evidence="2" type="ORF">ACFSFW_00770</name>
</gene>
<protein>
    <recommendedName>
        <fullName evidence="4">Lipoprotein</fullName>
    </recommendedName>
</protein>
<sequence>MNRKKGKNFLSFMLLILIFVLSACTQDPELELYEGKALSIAVVGELPKVEEEQVRFNEISFDELASEELGTYDAVFITEENLPKAAESQYADVYLNSTIPFFFIGTDNFVPFTEKDLEYDKTSYWDGSYAVGVLTSQEDESLKTWGFGLYNDKKTDEHIKDVYSRIFKTIEELNR</sequence>
<dbReference type="PROSITE" id="PS51257">
    <property type="entry name" value="PROKAR_LIPOPROTEIN"/>
    <property type="match status" value="1"/>
</dbReference>
<name>A0ABW4MH91_9BACI</name>
<dbReference type="EMBL" id="JBHUEK010000004">
    <property type="protein sequence ID" value="MFD1777210.1"/>
    <property type="molecule type" value="Genomic_DNA"/>
</dbReference>
<dbReference type="Proteomes" id="UP001597227">
    <property type="component" value="Unassembled WGS sequence"/>
</dbReference>
<organism evidence="2 3">
    <name type="scientific">Fredinandcohnia salidurans</name>
    <dbReference type="NCBI Taxonomy" id="2595041"/>
    <lineage>
        <taxon>Bacteria</taxon>
        <taxon>Bacillati</taxon>
        <taxon>Bacillota</taxon>
        <taxon>Bacilli</taxon>
        <taxon>Bacillales</taxon>
        <taxon>Bacillaceae</taxon>
        <taxon>Fredinandcohnia</taxon>
    </lineage>
</organism>
<feature type="signal peptide" evidence="1">
    <location>
        <begin position="1"/>
        <end position="25"/>
    </location>
</feature>
<reference evidence="3" key="1">
    <citation type="journal article" date="2019" name="Int. J. Syst. Evol. Microbiol.">
        <title>The Global Catalogue of Microorganisms (GCM) 10K type strain sequencing project: providing services to taxonomists for standard genome sequencing and annotation.</title>
        <authorList>
            <consortium name="The Broad Institute Genomics Platform"/>
            <consortium name="The Broad Institute Genome Sequencing Center for Infectious Disease"/>
            <person name="Wu L."/>
            <person name="Ma J."/>
        </authorList>
    </citation>
    <scope>NUCLEOTIDE SEQUENCE [LARGE SCALE GENOMIC DNA]</scope>
    <source>
        <strain evidence="3">CCUG 15531</strain>
    </source>
</reference>
<dbReference type="RefSeq" id="WP_388034481.1">
    <property type="nucleotide sequence ID" value="NZ_JBHUEK010000004.1"/>
</dbReference>
<feature type="chain" id="PRO_5046676072" description="Lipoprotein" evidence="1">
    <location>
        <begin position="26"/>
        <end position="175"/>
    </location>
</feature>
<accession>A0ABW4MH91</accession>
<evidence type="ECO:0008006" key="4">
    <source>
        <dbReference type="Google" id="ProtNLM"/>
    </source>
</evidence>
<evidence type="ECO:0000256" key="1">
    <source>
        <dbReference type="SAM" id="SignalP"/>
    </source>
</evidence>
<proteinExistence type="predicted"/>
<evidence type="ECO:0000313" key="3">
    <source>
        <dbReference type="Proteomes" id="UP001597227"/>
    </source>
</evidence>
<keyword evidence="1" id="KW-0732">Signal</keyword>
<evidence type="ECO:0000313" key="2">
    <source>
        <dbReference type="EMBL" id="MFD1777210.1"/>
    </source>
</evidence>
<comment type="caution">
    <text evidence="2">The sequence shown here is derived from an EMBL/GenBank/DDBJ whole genome shotgun (WGS) entry which is preliminary data.</text>
</comment>